<accession>A0A8J3E1G0</accession>
<dbReference type="Proteomes" id="UP000646365">
    <property type="component" value="Unassembled WGS sequence"/>
</dbReference>
<reference evidence="1" key="2">
    <citation type="submission" date="2020-09" db="EMBL/GenBank/DDBJ databases">
        <authorList>
            <person name="Sun Q."/>
            <person name="Zhou Y."/>
        </authorList>
    </citation>
    <scope>NUCLEOTIDE SEQUENCE</scope>
    <source>
        <strain evidence="1">CGMCC 1.15725</strain>
    </source>
</reference>
<keyword evidence="2" id="KW-1185">Reference proteome</keyword>
<proteinExistence type="predicted"/>
<evidence type="ECO:0000313" key="1">
    <source>
        <dbReference type="EMBL" id="GGF00532.1"/>
    </source>
</evidence>
<organism evidence="1 2">
    <name type="scientific">Aliidongia dinghuensis</name>
    <dbReference type="NCBI Taxonomy" id="1867774"/>
    <lineage>
        <taxon>Bacteria</taxon>
        <taxon>Pseudomonadati</taxon>
        <taxon>Pseudomonadota</taxon>
        <taxon>Alphaproteobacteria</taxon>
        <taxon>Rhodospirillales</taxon>
        <taxon>Dongiaceae</taxon>
        <taxon>Aliidongia</taxon>
    </lineage>
</organism>
<dbReference type="EMBL" id="BMJQ01000001">
    <property type="protein sequence ID" value="GGF00532.1"/>
    <property type="molecule type" value="Genomic_DNA"/>
</dbReference>
<gene>
    <name evidence="1" type="ORF">GCM10011611_02660</name>
</gene>
<dbReference type="RefSeq" id="WP_189041640.1">
    <property type="nucleotide sequence ID" value="NZ_BMJQ01000001.1"/>
</dbReference>
<dbReference type="AlphaFoldDB" id="A0A8J3E1G0"/>
<evidence type="ECO:0000313" key="2">
    <source>
        <dbReference type="Proteomes" id="UP000646365"/>
    </source>
</evidence>
<name>A0A8J3E1G0_9PROT</name>
<comment type="caution">
    <text evidence="1">The sequence shown here is derived from an EMBL/GenBank/DDBJ whole genome shotgun (WGS) entry which is preliminary data.</text>
</comment>
<protein>
    <submittedName>
        <fullName evidence="1">Uncharacterized protein</fullName>
    </submittedName>
</protein>
<reference evidence="1" key="1">
    <citation type="journal article" date="2014" name="Int. J. Syst. Evol. Microbiol.">
        <title>Complete genome sequence of Corynebacterium casei LMG S-19264T (=DSM 44701T), isolated from a smear-ripened cheese.</title>
        <authorList>
            <consortium name="US DOE Joint Genome Institute (JGI-PGF)"/>
            <person name="Walter F."/>
            <person name="Albersmeier A."/>
            <person name="Kalinowski J."/>
            <person name="Ruckert C."/>
        </authorList>
    </citation>
    <scope>NUCLEOTIDE SEQUENCE</scope>
    <source>
        <strain evidence="1">CGMCC 1.15725</strain>
    </source>
</reference>
<sequence length="47" mass="4961">MGVVWLNTDSGIYHMPGTVHYGMTKTGVYMCKADADATGNKPAANGQ</sequence>